<dbReference type="Gene3D" id="2.60.120.260">
    <property type="entry name" value="Galactose-binding domain-like"/>
    <property type="match status" value="1"/>
</dbReference>
<dbReference type="GO" id="GO:0006516">
    <property type="term" value="P:glycoprotein catabolic process"/>
    <property type="evidence" value="ECO:0007669"/>
    <property type="project" value="TreeGrafter"/>
</dbReference>
<dbReference type="FunFam" id="2.60.120.260:FF:000012">
    <property type="entry name" value="F-box only protein 2"/>
    <property type="match status" value="1"/>
</dbReference>
<dbReference type="STRING" id="48709.A0A1D2MAA4"/>
<keyword evidence="4" id="KW-1185">Reference proteome</keyword>
<dbReference type="PANTHER" id="PTHR12125:SF5">
    <property type="entry name" value="F-BOX DOMAIN-CONTAINING PROTEIN"/>
    <property type="match status" value="1"/>
</dbReference>
<evidence type="ECO:0000259" key="2">
    <source>
        <dbReference type="PROSITE" id="PS51114"/>
    </source>
</evidence>
<gene>
    <name evidence="3" type="ORF">Ocin01_16824</name>
</gene>
<dbReference type="GO" id="GO:0031146">
    <property type="term" value="P:SCF-dependent proteasomal ubiquitin-dependent protein catabolic process"/>
    <property type="evidence" value="ECO:0007669"/>
    <property type="project" value="TreeGrafter"/>
</dbReference>
<name>A0A1D2MAA4_ORCCI</name>
<dbReference type="OMA" id="NTRPDIE"/>
<dbReference type="EMBL" id="LJIJ01002318">
    <property type="protein sequence ID" value="ODM89859.1"/>
    <property type="molecule type" value="Genomic_DNA"/>
</dbReference>
<dbReference type="Pfam" id="PF04300">
    <property type="entry name" value="FBA"/>
    <property type="match status" value="1"/>
</dbReference>
<dbReference type="GO" id="GO:0036503">
    <property type="term" value="P:ERAD pathway"/>
    <property type="evidence" value="ECO:0007669"/>
    <property type="project" value="TreeGrafter"/>
</dbReference>
<comment type="caution">
    <text evidence="3">The sequence shown here is derived from an EMBL/GenBank/DDBJ whole genome shotgun (WGS) entry which is preliminary data.</text>
</comment>
<organism evidence="3 4">
    <name type="scientific">Orchesella cincta</name>
    <name type="common">Springtail</name>
    <name type="synonym">Podura cincta</name>
    <dbReference type="NCBI Taxonomy" id="48709"/>
    <lineage>
        <taxon>Eukaryota</taxon>
        <taxon>Metazoa</taxon>
        <taxon>Ecdysozoa</taxon>
        <taxon>Arthropoda</taxon>
        <taxon>Hexapoda</taxon>
        <taxon>Collembola</taxon>
        <taxon>Entomobryomorpha</taxon>
        <taxon>Entomobryoidea</taxon>
        <taxon>Orchesellidae</taxon>
        <taxon>Orchesellinae</taxon>
        <taxon>Orchesella</taxon>
    </lineage>
</organism>
<dbReference type="GO" id="GO:0019005">
    <property type="term" value="C:SCF ubiquitin ligase complex"/>
    <property type="evidence" value="ECO:0007669"/>
    <property type="project" value="TreeGrafter"/>
</dbReference>
<proteinExistence type="predicted"/>
<evidence type="ECO:0000259" key="1">
    <source>
        <dbReference type="PROSITE" id="PS50181"/>
    </source>
</evidence>
<dbReference type="PANTHER" id="PTHR12125">
    <property type="entry name" value="F-BOX ONLY PROTEIN 6-LIKE PROTEIN"/>
    <property type="match status" value="1"/>
</dbReference>
<feature type="domain" description="FBA" evidence="2">
    <location>
        <begin position="67"/>
        <end position="262"/>
    </location>
</feature>
<dbReference type="InterPro" id="IPR001810">
    <property type="entry name" value="F-box_dom"/>
</dbReference>
<dbReference type="PROSITE" id="PS50181">
    <property type="entry name" value="FBOX"/>
    <property type="match status" value="1"/>
</dbReference>
<accession>A0A1D2MAA4</accession>
<dbReference type="InterPro" id="IPR007397">
    <property type="entry name" value="F-box-assoc_dom"/>
</dbReference>
<protein>
    <submittedName>
        <fullName evidence="3">F-box only protein 44</fullName>
    </submittedName>
</protein>
<dbReference type="GO" id="GO:0061630">
    <property type="term" value="F:ubiquitin protein ligase activity"/>
    <property type="evidence" value="ECO:0007669"/>
    <property type="project" value="TreeGrafter"/>
</dbReference>
<dbReference type="SUPFAM" id="SSF81383">
    <property type="entry name" value="F-box domain"/>
    <property type="match status" value="1"/>
</dbReference>
<dbReference type="SUPFAM" id="SSF49785">
    <property type="entry name" value="Galactose-binding domain-like"/>
    <property type="match status" value="1"/>
</dbReference>
<dbReference type="OrthoDB" id="1107553at2759"/>
<sequence length="295" mass="34494">MEFLPETVLELILSKVSDEDILKCNLVCRTWNALISRKSLWKKRFENKQVNWEEVPSHIRDKPNSWMILRAHLHHRILFKNFIDNPSGHSGFDGWTIFDNNGDLWRVEEEPIGCDPLPKTELIGRNDESCFVTSYGWCSKYFMVDLWSQGLTPELLKIILPFQINCSQMYTARFDCGGKFDWELRLLDSQQKIICMYKPTCIQLPATMDWKKTEFAFQFGSGDVELLQDLRYIMFIHEGKDTQVWAGHYGMKFARSCVTIECLRTEPEENALEGLTDQFGEEGGRNTFVGRHRGW</sequence>
<dbReference type="InterPro" id="IPR036047">
    <property type="entry name" value="F-box-like_dom_sf"/>
</dbReference>
<dbReference type="PROSITE" id="PS51114">
    <property type="entry name" value="FBA"/>
    <property type="match status" value="1"/>
</dbReference>
<dbReference type="GO" id="GO:0005737">
    <property type="term" value="C:cytoplasm"/>
    <property type="evidence" value="ECO:0007669"/>
    <property type="project" value="TreeGrafter"/>
</dbReference>
<dbReference type="InterPro" id="IPR039752">
    <property type="entry name" value="F-box_only"/>
</dbReference>
<dbReference type="AlphaFoldDB" id="A0A1D2MAA4"/>
<dbReference type="SMART" id="SM01198">
    <property type="entry name" value="FBA"/>
    <property type="match status" value="1"/>
</dbReference>
<dbReference type="Proteomes" id="UP000094527">
    <property type="component" value="Unassembled WGS sequence"/>
</dbReference>
<reference evidence="3 4" key="1">
    <citation type="journal article" date="2016" name="Genome Biol. Evol.">
        <title>Gene Family Evolution Reflects Adaptation to Soil Environmental Stressors in the Genome of the Collembolan Orchesella cincta.</title>
        <authorList>
            <person name="Faddeeva-Vakhrusheva A."/>
            <person name="Derks M.F."/>
            <person name="Anvar S.Y."/>
            <person name="Agamennone V."/>
            <person name="Suring W."/>
            <person name="Smit S."/>
            <person name="van Straalen N.M."/>
            <person name="Roelofs D."/>
        </authorList>
    </citation>
    <scope>NUCLEOTIDE SEQUENCE [LARGE SCALE GENOMIC DNA]</scope>
    <source>
        <tissue evidence="3">Mixed pool</tissue>
    </source>
</reference>
<dbReference type="Gene3D" id="1.20.1280.50">
    <property type="match status" value="1"/>
</dbReference>
<dbReference type="SMART" id="SM00256">
    <property type="entry name" value="FBOX"/>
    <property type="match status" value="1"/>
</dbReference>
<dbReference type="InterPro" id="IPR008979">
    <property type="entry name" value="Galactose-bd-like_sf"/>
</dbReference>
<dbReference type="Pfam" id="PF12937">
    <property type="entry name" value="F-box-like"/>
    <property type="match status" value="1"/>
</dbReference>
<evidence type="ECO:0000313" key="3">
    <source>
        <dbReference type="EMBL" id="ODM89859.1"/>
    </source>
</evidence>
<evidence type="ECO:0000313" key="4">
    <source>
        <dbReference type="Proteomes" id="UP000094527"/>
    </source>
</evidence>
<feature type="domain" description="F-box" evidence="1">
    <location>
        <begin position="1"/>
        <end position="44"/>
    </location>
</feature>